<name>A0A0D0D676_9AGAM</name>
<accession>A0A0D0D676</accession>
<evidence type="ECO:0000256" key="1">
    <source>
        <dbReference type="SAM" id="MobiDB-lite"/>
    </source>
</evidence>
<gene>
    <name evidence="2" type="ORF">PAXRUDRAFT_18845</name>
</gene>
<dbReference type="OrthoDB" id="3181351at2759"/>
<keyword evidence="3" id="KW-1185">Reference proteome</keyword>
<evidence type="ECO:0000313" key="3">
    <source>
        <dbReference type="Proteomes" id="UP000054538"/>
    </source>
</evidence>
<evidence type="ECO:0000313" key="2">
    <source>
        <dbReference type="EMBL" id="KIK75609.1"/>
    </source>
</evidence>
<dbReference type="HOGENOM" id="CLU_733849_0_0_1"/>
<dbReference type="AlphaFoldDB" id="A0A0D0D676"/>
<feature type="region of interest" description="Disordered" evidence="1">
    <location>
        <begin position="44"/>
        <end position="90"/>
    </location>
</feature>
<dbReference type="InParanoid" id="A0A0D0D676"/>
<dbReference type="STRING" id="930991.A0A0D0D676"/>
<proteinExistence type="predicted"/>
<reference evidence="2 3" key="1">
    <citation type="submission" date="2014-04" db="EMBL/GenBank/DDBJ databases">
        <authorList>
            <consortium name="DOE Joint Genome Institute"/>
            <person name="Kuo A."/>
            <person name="Kohler A."/>
            <person name="Jargeat P."/>
            <person name="Nagy L.G."/>
            <person name="Floudas D."/>
            <person name="Copeland A."/>
            <person name="Barry K.W."/>
            <person name="Cichocki N."/>
            <person name="Veneault-Fourrey C."/>
            <person name="LaButti K."/>
            <person name="Lindquist E.A."/>
            <person name="Lipzen A."/>
            <person name="Lundell T."/>
            <person name="Morin E."/>
            <person name="Murat C."/>
            <person name="Sun H."/>
            <person name="Tunlid A."/>
            <person name="Henrissat B."/>
            <person name="Grigoriev I.V."/>
            <person name="Hibbett D.S."/>
            <person name="Martin F."/>
            <person name="Nordberg H.P."/>
            <person name="Cantor M.N."/>
            <person name="Hua S.X."/>
        </authorList>
    </citation>
    <scope>NUCLEOTIDE SEQUENCE [LARGE SCALE GENOMIC DNA]</scope>
    <source>
        <strain evidence="2 3">Ve08.2h10</strain>
    </source>
</reference>
<reference evidence="3" key="2">
    <citation type="submission" date="2015-01" db="EMBL/GenBank/DDBJ databases">
        <title>Evolutionary Origins and Diversification of the Mycorrhizal Mutualists.</title>
        <authorList>
            <consortium name="DOE Joint Genome Institute"/>
            <consortium name="Mycorrhizal Genomics Consortium"/>
            <person name="Kohler A."/>
            <person name="Kuo A."/>
            <person name="Nagy L.G."/>
            <person name="Floudas D."/>
            <person name="Copeland A."/>
            <person name="Barry K.W."/>
            <person name="Cichocki N."/>
            <person name="Veneault-Fourrey C."/>
            <person name="LaButti K."/>
            <person name="Lindquist E.A."/>
            <person name="Lipzen A."/>
            <person name="Lundell T."/>
            <person name="Morin E."/>
            <person name="Murat C."/>
            <person name="Riley R."/>
            <person name="Ohm R."/>
            <person name="Sun H."/>
            <person name="Tunlid A."/>
            <person name="Henrissat B."/>
            <person name="Grigoriev I.V."/>
            <person name="Hibbett D.S."/>
            <person name="Martin F."/>
        </authorList>
    </citation>
    <scope>NUCLEOTIDE SEQUENCE [LARGE SCALE GENOMIC DNA]</scope>
    <source>
        <strain evidence="3">Ve08.2h10</strain>
    </source>
</reference>
<protein>
    <submittedName>
        <fullName evidence="2">Uncharacterized protein</fullName>
    </submittedName>
</protein>
<feature type="region of interest" description="Disordered" evidence="1">
    <location>
        <begin position="146"/>
        <end position="218"/>
    </location>
</feature>
<dbReference type="EMBL" id="KN827987">
    <property type="protein sequence ID" value="KIK75609.1"/>
    <property type="molecule type" value="Genomic_DNA"/>
</dbReference>
<feature type="compositionally biased region" description="Polar residues" evidence="1">
    <location>
        <begin position="47"/>
        <end position="73"/>
    </location>
</feature>
<dbReference type="Proteomes" id="UP000054538">
    <property type="component" value="Unassembled WGS sequence"/>
</dbReference>
<sequence>MEMIGIEEGETVDKEGGEVVVDTGSQGLELDDVNEEEAPVVFKRQCAQKTSSRDAVQAVQGKSGSDGNNQPQVSADGWKGKQWSSDDDAERQAINLSANPGSWRHTALDLVKVVSGSKLDESEPSPPPPSQFRAWWTWKQASKMGQVDVHEEISESESANEHDTAETQSTTEVSKGIKQLQHNQTNTETSQSGAPPSKWAKTWHSAPVSQRSGSGAKNKYINTDLPPGCTNDNIWQRVFILSLADFTANFENPWNIPANKFKTILQLIWDVVYKNSIKHAVIIGRPVFYVAKQSLNNWQGGLVAVAVTIITAFFAQDPDFEDAKQHAEFATAMLMVNHFLFSQNKGLDYKGCGGHHLCYKCLPTTSTSFKAVLQSHN</sequence>
<feature type="compositionally biased region" description="Basic and acidic residues" evidence="1">
    <location>
        <begin position="148"/>
        <end position="165"/>
    </location>
</feature>
<feature type="compositionally biased region" description="Polar residues" evidence="1">
    <location>
        <begin position="180"/>
        <end position="194"/>
    </location>
</feature>
<organism evidence="2 3">
    <name type="scientific">Paxillus rubicundulus Ve08.2h10</name>
    <dbReference type="NCBI Taxonomy" id="930991"/>
    <lineage>
        <taxon>Eukaryota</taxon>
        <taxon>Fungi</taxon>
        <taxon>Dikarya</taxon>
        <taxon>Basidiomycota</taxon>
        <taxon>Agaricomycotina</taxon>
        <taxon>Agaricomycetes</taxon>
        <taxon>Agaricomycetidae</taxon>
        <taxon>Boletales</taxon>
        <taxon>Paxilineae</taxon>
        <taxon>Paxillaceae</taxon>
        <taxon>Paxillus</taxon>
    </lineage>
</organism>